<comment type="caution">
    <text evidence="9">The sequence shown here is derived from an EMBL/GenBank/DDBJ whole genome shotgun (WGS) entry which is preliminary data.</text>
</comment>
<accession>A0AAW1Q9X5</accession>
<dbReference type="AlphaFoldDB" id="A0AAW1Q9X5"/>
<dbReference type="Pfam" id="PF10513">
    <property type="entry name" value="EPL1"/>
    <property type="match status" value="1"/>
</dbReference>
<protein>
    <recommendedName>
        <fullName evidence="6">Enhancer of polycomb-like protein</fullName>
    </recommendedName>
</protein>
<dbReference type="InterPro" id="IPR024943">
    <property type="entry name" value="Enhancer_polycomb"/>
</dbReference>
<keyword evidence="10" id="KW-1185">Reference proteome</keyword>
<dbReference type="GO" id="GO:0035267">
    <property type="term" value="C:NuA4 histone acetyltransferase complex"/>
    <property type="evidence" value="ECO:0007669"/>
    <property type="project" value="InterPro"/>
</dbReference>
<dbReference type="InterPro" id="IPR019542">
    <property type="entry name" value="Enhancer_polycomb-like_N"/>
</dbReference>
<feature type="region of interest" description="Disordered" evidence="7">
    <location>
        <begin position="1"/>
        <end position="52"/>
    </location>
</feature>
<name>A0AAW1Q9X5_9CHLO</name>
<feature type="compositionally biased region" description="Basic residues" evidence="7">
    <location>
        <begin position="18"/>
        <end position="33"/>
    </location>
</feature>
<evidence type="ECO:0000256" key="2">
    <source>
        <dbReference type="ARBA" id="ARBA00008035"/>
    </source>
</evidence>
<evidence type="ECO:0000256" key="7">
    <source>
        <dbReference type="SAM" id="MobiDB-lite"/>
    </source>
</evidence>
<keyword evidence="5 6" id="KW-0539">Nucleus</keyword>
<evidence type="ECO:0000256" key="3">
    <source>
        <dbReference type="ARBA" id="ARBA00023015"/>
    </source>
</evidence>
<evidence type="ECO:0000256" key="4">
    <source>
        <dbReference type="ARBA" id="ARBA00023163"/>
    </source>
</evidence>
<sequence length="634" mass="69679">MGLASSREEGNMVELRNQHNKGRKVRKLSKPLKRPPLQPRANNASPEDSLRTVRPRPLHITDKVRVLWAGRDPELYDIDGGAFYQWLERTEAEARRGDPAGSTVGSCQSQIVVVGHEFKVHKPSHEVEAAADSKPDQAVSAPVAAVRPGGRAAGRGGRVGRAVAAEDGFGPIVTPTYRLIPKPERAAMRQPARQHSGMEQASGSGEAAYIRFVAPQADELDAAVEYDMDDEDERFLAKFNREASRRRQERLTEDGFEAMINRFEKDHHAALQQRPEALLRLANGHMPSVSDVLPLAEASKGLQVVSERGIEQVYTYWKGKRTRNVRPLLHRLWFEAPWHRMGQAVAKAEGEEAGEEAAVPFMGKDEPQALPRHRRMDLDEVGFKLGSIRDDLELVRTLADQVRRREKLKKRRLVLWQQMLRQQLAARHVPAPAQLQALGAPAADAGLLTRTESEIQERLAAAQKLAWSGPQRTQRSAQPLLRPISARHASAPPEDMSAEAVGSVQADTEKGRLTQGSTCVELRMGVAGSGSQMQQPPFKPERENWGGASNGSDKLHGGEGSRAPHTSKAKPHAPVKKVQRAAAAASTSQPAASQRGHKGGQQAVVHSPPCRCCVERVVGLARETPTGQLPKFRQ</sequence>
<dbReference type="Proteomes" id="UP001489004">
    <property type="component" value="Unassembled WGS sequence"/>
</dbReference>
<feature type="region of interest" description="Disordered" evidence="7">
    <location>
        <begin position="488"/>
        <end position="606"/>
    </location>
</feature>
<reference evidence="9 10" key="1">
    <citation type="journal article" date="2024" name="Nat. Commun.">
        <title>Phylogenomics reveals the evolutionary origins of lichenization in chlorophyte algae.</title>
        <authorList>
            <person name="Puginier C."/>
            <person name="Libourel C."/>
            <person name="Otte J."/>
            <person name="Skaloud P."/>
            <person name="Haon M."/>
            <person name="Grisel S."/>
            <person name="Petersen M."/>
            <person name="Berrin J.G."/>
            <person name="Delaux P.M."/>
            <person name="Dal Grande F."/>
            <person name="Keller J."/>
        </authorList>
    </citation>
    <scope>NUCLEOTIDE SEQUENCE [LARGE SCALE GENOMIC DNA]</scope>
    <source>
        <strain evidence="9 10">SAG 2043</strain>
    </source>
</reference>
<keyword evidence="4 6" id="KW-0804">Transcription</keyword>
<comment type="similarity">
    <text evidence="2 6">Belongs to the enhancer of polycomb family.</text>
</comment>
<organism evidence="9 10">
    <name type="scientific">[Myrmecia] bisecta</name>
    <dbReference type="NCBI Taxonomy" id="41462"/>
    <lineage>
        <taxon>Eukaryota</taxon>
        <taxon>Viridiplantae</taxon>
        <taxon>Chlorophyta</taxon>
        <taxon>core chlorophytes</taxon>
        <taxon>Trebouxiophyceae</taxon>
        <taxon>Trebouxiales</taxon>
        <taxon>Trebouxiaceae</taxon>
        <taxon>Myrmecia</taxon>
    </lineage>
</organism>
<gene>
    <name evidence="9" type="ORF">WJX72_001373</name>
</gene>
<dbReference type="PANTHER" id="PTHR14898">
    <property type="entry name" value="ENHANCER OF POLYCOMB"/>
    <property type="match status" value="1"/>
</dbReference>
<feature type="compositionally biased region" description="Basic residues" evidence="7">
    <location>
        <begin position="565"/>
        <end position="579"/>
    </location>
</feature>
<dbReference type="GO" id="GO:0006357">
    <property type="term" value="P:regulation of transcription by RNA polymerase II"/>
    <property type="evidence" value="ECO:0007669"/>
    <property type="project" value="InterPro"/>
</dbReference>
<dbReference type="EMBL" id="JALJOR010000004">
    <property type="protein sequence ID" value="KAK9817732.1"/>
    <property type="molecule type" value="Genomic_DNA"/>
</dbReference>
<evidence type="ECO:0000313" key="9">
    <source>
        <dbReference type="EMBL" id="KAK9817732.1"/>
    </source>
</evidence>
<proteinExistence type="inferred from homology"/>
<evidence type="ECO:0000313" key="10">
    <source>
        <dbReference type="Proteomes" id="UP001489004"/>
    </source>
</evidence>
<feature type="domain" description="Enhancer of polycomb-like N-terminal" evidence="8">
    <location>
        <begin position="171"/>
        <end position="265"/>
    </location>
</feature>
<evidence type="ECO:0000256" key="5">
    <source>
        <dbReference type="ARBA" id="ARBA00023242"/>
    </source>
</evidence>
<feature type="compositionally biased region" description="Low complexity" evidence="7">
    <location>
        <begin position="580"/>
        <end position="594"/>
    </location>
</feature>
<evidence type="ECO:0000256" key="6">
    <source>
        <dbReference type="RuleBase" id="RU361124"/>
    </source>
</evidence>
<evidence type="ECO:0000256" key="1">
    <source>
        <dbReference type="ARBA" id="ARBA00004123"/>
    </source>
</evidence>
<dbReference type="GO" id="GO:0005634">
    <property type="term" value="C:nucleus"/>
    <property type="evidence" value="ECO:0007669"/>
    <property type="project" value="UniProtKB-SubCell"/>
</dbReference>
<keyword evidence="3 6" id="KW-0805">Transcription regulation</keyword>
<comment type="subcellular location">
    <subcellularLocation>
        <location evidence="1 6">Nucleus</location>
    </subcellularLocation>
</comment>
<evidence type="ECO:0000259" key="8">
    <source>
        <dbReference type="Pfam" id="PF10513"/>
    </source>
</evidence>
<feature type="compositionally biased region" description="Basic and acidic residues" evidence="7">
    <location>
        <begin position="1"/>
        <end position="10"/>
    </location>
</feature>